<dbReference type="GO" id="GO:0006310">
    <property type="term" value="P:DNA recombination"/>
    <property type="evidence" value="ECO:0007669"/>
    <property type="project" value="UniProtKB-KW"/>
</dbReference>
<evidence type="ECO:0000259" key="4">
    <source>
        <dbReference type="Pfam" id="PF11967"/>
    </source>
</evidence>
<dbReference type="PANTHER" id="PTHR33991:SF1">
    <property type="entry name" value="DNA REPAIR PROTEIN RECO"/>
    <property type="match status" value="1"/>
</dbReference>
<evidence type="ECO:0000313" key="5">
    <source>
        <dbReference type="EMBL" id="KKW07801.1"/>
    </source>
</evidence>
<dbReference type="GO" id="GO:0006302">
    <property type="term" value="P:double-strand break repair"/>
    <property type="evidence" value="ECO:0007669"/>
    <property type="project" value="TreeGrafter"/>
</dbReference>
<proteinExistence type="predicted"/>
<organism evidence="5 6">
    <name type="scientific">Candidatus Kaiserbacteria bacterium GW2011_GWC2_49_12</name>
    <dbReference type="NCBI Taxonomy" id="1618675"/>
    <lineage>
        <taxon>Bacteria</taxon>
        <taxon>Candidatus Kaiseribacteriota</taxon>
    </lineage>
</organism>
<dbReference type="Gene3D" id="2.40.50.140">
    <property type="entry name" value="Nucleic acid-binding proteins"/>
    <property type="match status" value="1"/>
</dbReference>
<reference evidence="5 6" key="1">
    <citation type="journal article" date="2015" name="Nature">
        <title>rRNA introns, odd ribosomes, and small enigmatic genomes across a large radiation of phyla.</title>
        <authorList>
            <person name="Brown C.T."/>
            <person name="Hug L.A."/>
            <person name="Thomas B.C."/>
            <person name="Sharon I."/>
            <person name="Castelle C.J."/>
            <person name="Singh A."/>
            <person name="Wilkins M.J."/>
            <person name="Williams K.H."/>
            <person name="Banfield J.F."/>
        </authorList>
    </citation>
    <scope>NUCLEOTIDE SEQUENCE [LARGE SCALE GENOMIC DNA]</scope>
</reference>
<feature type="domain" description="DNA replication/recombination mediator RecO N-terminal" evidence="4">
    <location>
        <begin position="4"/>
        <end position="67"/>
    </location>
</feature>
<dbReference type="AlphaFoldDB" id="A0A0G1VMU9"/>
<protein>
    <submittedName>
        <fullName evidence="5">Repair protein RecO protein</fullName>
    </submittedName>
</protein>
<dbReference type="InterPro" id="IPR022572">
    <property type="entry name" value="DNA_rep/recomb_RecO_N"/>
</dbReference>
<comment type="caution">
    <text evidence="5">The sequence shown here is derived from an EMBL/GenBank/DDBJ whole genome shotgun (WGS) entry which is preliminary data.</text>
</comment>
<dbReference type="Pfam" id="PF11967">
    <property type="entry name" value="RecO_N"/>
    <property type="match status" value="1"/>
</dbReference>
<evidence type="ECO:0000256" key="2">
    <source>
        <dbReference type="ARBA" id="ARBA00023172"/>
    </source>
</evidence>
<dbReference type="InterPro" id="IPR003717">
    <property type="entry name" value="RecO"/>
</dbReference>
<dbReference type="InterPro" id="IPR012340">
    <property type="entry name" value="NA-bd_OB-fold"/>
</dbReference>
<keyword evidence="3" id="KW-0234">DNA repair</keyword>
<dbReference type="GO" id="GO:0043590">
    <property type="term" value="C:bacterial nucleoid"/>
    <property type="evidence" value="ECO:0007669"/>
    <property type="project" value="TreeGrafter"/>
</dbReference>
<dbReference type="SUPFAM" id="SSF50249">
    <property type="entry name" value="Nucleic acid-binding proteins"/>
    <property type="match status" value="1"/>
</dbReference>
<evidence type="ECO:0000256" key="1">
    <source>
        <dbReference type="ARBA" id="ARBA00022763"/>
    </source>
</evidence>
<dbReference type="EMBL" id="LCPV01000007">
    <property type="protein sequence ID" value="KKW07801.1"/>
    <property type="molecule type" value="Genomic_DNA"/>
</dbReference>
<dbReference type="Proteomes" id="UP000034589">
    <property type="component" value="Unassembled WGS sequence"/>
</dbReference>
<evidence type="ECO:0000256" key="3">
    <source>
        <dbReference type="ARBA" id="ARBA00023204"/>
    </source>
</evidence>
<sequence>MYKKYHTDALVLKSREHGEADRVLVLYTKDFGLVWARSSAVRTEASRMRYSLQNYTRANVSLVRGKRGWRVAGAISLQGGSDKIECISTFARIAELAMRLVAGEEENPYLFAALAEAHNALMQGDCPERATIEVVCVARVLYALGYLSADALGTALFTHTAYASEHLHEAEAVREELLSQINRAISETHL</sequence>
<name>A0A0G1VMU9_9BACT</name>
<evidence type="ECO:0000313" key="6">
    <source>
        <dbReference type="Proteomes" id="UP000034589"/>
    </source>
</evidence>
<accession>A0A0G1VMU9</accession>
<keyword evidence="1" id="KW-0227">DNA damage</keyword>
<gene>
    <name evidence="5" type="ORF">UY39_C0007G0011</name>
</gene>
<keyword evidence="2" id="KW-0233">DNA recombination</keyword>
<dbReference type="PANTHER" id="PTHR33991">
    <property type="entry name" value="DNA REPAIR PROTEIN RECO"/>
    <property type="match status" value="1"/>
</dbReference>